<dbReference type="NCBIfam" id="TIGR00360">
    <property type="entry name" value="ComEC_N-term"/>
    <property type="match status" value="1"/>
</dbReference>
<evidence type="ECO:0000256" key="4">
    <source>
        <dbReference type="ARBA" id="ARBA00022989"/>
    </source>
</evidence>
<evidence type="ECO:0000256" key="1">
    <source>
        <dbReference type="ARBA" id="ARBA00004651"/>
    </source>
</evidence>
<feature type="transmembrane region" description="Helical" evidence="6">
    <location>
        <begin position="418"/>
        <end position="439"/>
    </location>
</feature>
<accession>A0A917ZCL8</accession>
<feature type="transmembrane region" description="Helical" evidence="6">
    <location>
        <begin position="353"/>
        <end position="372"/>
    </location>
</feature>
<keyword evidence="4 6" id="KW-1133">Transmembrane helix</keyword>
<keyword evidence="9" id="KW-1185">Reference proteome</keyword>
<dbReference type="Proteomes" id="UP000599578">
    <property type="component" value="Unassembled WGS sequence"/>
</dbReference>
<dbReference type="PANTHER" id="PTHR30619:SF1">
    <property type="entry name" value="RECOMBINATION PROTEIN 2"/>
    <property type="match status" value="1"/>
</dbReference>
<feature type="domain" description="Metallo-beta-lactamase" evidence="7">
    <location>
        <begin position="499"/>
        <end position="682"/>
    </location>
</feature>
<feature type="transmembrane region" description="Helical" evidence="6">
    <location>
        <begin position="284"/>
        <end position="302"/>
    </location>
</feature>
<dbReference type="PANTHER" id="PTHR30619">
    <property type="entry name" value="DNA INTERNALIZATION/COMPETENCE PROTEIN COMEC/REC2"/>
    <property type="match status" value="1"/>
</dbReference>
<feature type="transmembrane region" description="Helical" evidence="6">
    <location>
        <begin position="218"/>
        <end position="238"/>
    </location>
</feature>
<dbReference type="NCBIfam" id="TIGR00361">
    <property type="entry name" value="ComEC_Rec2"/>
    <property type="match status" value="1"/>
</dbReference>
<dbReference type="EMBL" id="BMLT01000004">
    <property type="protein sequence ID" value="GGO80378.1"/>
    <property type="molecule type" value="Genomic_DNA"/>
</dbReference>
<dbReference type="InterPro" id="IPR004477">
    <property type="entry name" value="ComEC_N"/>
</dbReference>
<keyword evidence="5 6" id="KW-0472">Membrane</keyword>
<organism evidence="8 9">
    <name type="scientific">Marinobacterium nitratireducens</name>
    <dbReference type="NCBI Taxonomy" id="518897"/>
    <lineage>
        <taxon>Bacteria</taxon>
        <taxon>Pseudomonadati</taxon>
        <taxon>Pseudomonadota</taxon>
        <taxon>Gammaproteobacteria</taxon>
        <taxon>Oceanospirillales</taxon>
        <taxon>Oceanospirillaceae</taxon>
        <taxon>Marinobacterium</taxon>
    </lineage>
</organism>
<dbReference type="SMART" id="SM00849">
    <property type="entry name" value="Lactamase_B"/>
    <property type="match status" value="1"/>
</dbReference>
<feature type="transmembrane region" description="Helical" evidence="6">
    <location>
        <begin position="308"/>
        <end position="341"/>
    </location>
</feature>
<evidence type="ECO:0000313" key="8">
    <source>
        <dbReference type="EMBL" id="GGO80378.1"/>
    </source>
</evidence>
<dbReference type="InterPro" id="IPR052159">
    <property type="entry name" value="Competence_DNA_uptake"/>
</dbReference>
<dbReference type="Pfam" id="PF00753">
    <property type="entry name" value="Lactamase_B"/>
    <property type="match status" value="1"/>
</dbReference>
<feature type="transmembrane region" description="Helical" evidence="6">
    <location>
        <begin position="445"/>
        <end position="463"/>
    </location>
</feature>
<dbReference type="RefSeq" id="WP_188860153.1">
    <property type="nucleotide sequence ID" value="NZ_BMLT01000004.1"/>
</dbReference>
<evidence type="ECO:0000313" key="9">
    <source>
        <dbReference type="Proteomes" id="UP000599578"/>
    </source>
</evidence>
<dbReference type="InterPro" id="IPR004797">
    <property type="entry name" value="Competence_ComEC/Rec2"/>
</dbReference>
<dbReference type="CDD" id="cd07731">
    <property type="entry name" value="ComA-like_MBL-fold"/>
    <property type="match status" value="1"/>
</dbReference>
<feature type="transmembrane region" description="Helical" evidence="6">
    <location>
        <begin position="384"/>
        <end position="406"/>
    </location>
</feature>
<comment type="subcellular location">
    <subcellularLocation>
        <location evidence="1">Cell membrane</location>
        <topology evidence="1">Multi-pass membrane protein</topology>
    </subcellularLocation>
</comment>
<dbReference type="InterPro" id="IPR025405">
    <property type="entry name" value="DUF4131"/>
</dbReference>
<feature type="transmembrane region" description="Helical" evidence="6">
    <location>
        <begin position="42"/>
        <end position="58"/>
    </location>
</feature>
<dbReference type="AlphaFoldDB" id="A0A917ZCL8"/>
<evidence type="ECO:0000259" key="7">
    <source>
        <dbReference type="SMART" id="SM00849"/>
    </source>
</evidence>
<comment type="caution">
    <text evidence="8">The sequence shown here is derived from an EMBL/GenBank/DDBJ whole genome shotgun (WGS) entry which is preliminary data.</text>
</comment>
<dbReference type="InterPro" id="IPR035681">
    <property type="entry name" value="ComA-like_MBL"/>
</dbReference>
<keyword evidence="3 6" id="KW-0812">Transmembrane</keyword>
<protein>
    <submittedName>
        <fullName evidence="8">DNA internalization-related competence protein ComEC/Rec2</fullName>
    </submittedName>
</protein>
<evidence type="ECO:0000256" key="3">
    <source>
        <dbReference type="ARBA" id="ARBA00022692"/>
    </source>
</evidence>
<dbReference type="InterPro" id="IPR001279">
    <property type="entry name" value="Metallo-B-lactamas"/>
</dbReference>
<reference evidence="8 9" key="1">
    <citation type="journal article" date="2014" name="Int. J. Syst. Evol. Microbiol.">
        <title>Complete genome sequence of Corynebacterium casei LMG S-19264T (=DSM 44701T), isolated from a smear-ripened cheese.</title>
        <authorList>
            <consortium name="US DOE Joint Genome Institute (JGI-PGF)"/>
            <person name="Walter F."/>
            <person name="Albersmeier A."/>
            <person name="Kalinowski J."/>
            <person name="Ruckert C."/>
        </authorList>
    </citation>
    <scope>NUCLEOTIDE SEQUENCE [LARGE SCALE GENOMIC DNA]</scope>
    <source>
        <strain evidence="8 9">CGMCC 1.7286</strain>
    </source>
</reference>
<dbReference type="InterPro" id="IPR036866">
    <property type="entry name" value="RibonucZ/Hydroxyglut_hydro"/>
</dbReference>
<dbReference type="Gene3D" id="3.60.15.10">
    <property type="entry name" value="Ribonuclease Z/Hydroxyacylglutathione hydrolase-like"/>
    <property type="match status" value="1"/>
</dbReference>
<keyword evidence="2" id="KW-1003">Cell membrane</keyword>
<evidence type="ECO:0000256" key="5">
    <source>
        <dbReference type="ARBA" id="ARBA00023136"/>
    </source>
</evidence>
<gene>
    <name evidence="8" type="primary">comA</name>
    <name evidence="8" type="ORF">GCM10011348_16900</name>
</gene>
<dbReference type="Pfam" id="PF03772">
    <property type="entry name" value="Competence"/>
    <property type="match status" value="1"/>
</dbReference>
<sequence>MIFYTAGILAGAFLPELPQGWLWLAAAPLLLFGPWHRQGTAFWLGLLLAISYGHWQLWHRLDPQTQGRDHHLTGIVSGLPTETGGVQRFELKVLDAGGSRVRRVRLGWYDGTDRLRPGDRVRLRARLKPPRGLWNPAAFDYERWALARGIDATGYVRGELVRLNAAPGVDRLRAALAARLDAGFADAAVAALARALLLGDRRGLEEPDWRRLRRTGTVHLLVVSGLHIGIILGVGWLLGRGLCWLCPNRWLGGLGSRLLPVVLALLFSGGYVLLAGAGLATQRAWIMAAALLLSAFWLWPLSAWRRWWLALALVLTLQPLAVLDAGLWLSFGAVAVLLLLAGERGRQPLWRRLLRAQLAIFCLMAPLLLGVFGELSLIGPVINLVAIPLLPLLILALGPLLLALWAGIAWPVIGYEWLVGWLWSGLGALASWPGAALSLAMPHGLLLALALLAAAVLTLPLSYPVRLLTLSIWGLALFAVPPVKGERGGLRAWVFDVGQGTAVLVESDGRRLLYDTGPGYLSGSTALERSVLPLLRRDGVRRLERLVVSHADNDHAGGRRYLLRRLNVVRRQSGSARLQAREGYDACRAGERWRWGDTQFHYLHGGGGGDENDSSCVLLIESEGCRLLLTGDIGAGVERGLVAAGLPTVTWLLASHHGSRSSSTETFVAATRPEAVLFSAGYLNPYGHPAPEVVRRFEREGSRLLTTAHTGAIELTVEDGECRARTWRQARKRYWSGW</sequence>
<name>A0A917ZCL8_9GAMM</name>
<dbReference type="SUPFAM" id="SSF56281">
    <property type="entry name" value="Metallo-hydrolase/oxidoreductase"/>
    <property type="match status" value="1"/>
</dbReference>
<dbReference type="GO" id="GO:0005886">
    <property type="term" value="C:plasma membrane"/>
    <property type="evidence" value="ECO:0007669"/>
    <property type="project" value="UniProtKB-SubCell"/>
</dbReference>
<evidence type="ECO:0000256" key="2">
    <source>
        <dbReference type="ARBA" id="ARBA00022475"/>
    </source>
</evidence>
<proteinExistence type="predicted"/>
<evidence type="ECO:0000256" key="6">
    <source>
        <dbReference type="SAM" id="Phobius"/>
    </source>
</evidence>
<dbReference type="Pfam" id="PF13567">
    <property type="entry name" value="DUF4131"/>
    <property type="match status" value="1"/>
</dbReference>
<dbReference type="GO" id="GO:0030420">
    <property type="term" value="P:establishment of competence for transformation"/>
    <property type="evidence" value="ECO:0007669"/>
    <property type="project" value="InterPro"/>
</dbReference>
<feature type="transmembrane region" description="Helical" evidence="6">
    <location>
        <begin position="258"/>
        <end position="277"/>
    </location>
</feature>